<reference evidence="3" key="1">
    <citation type="journal article" date="2020" name="Nature">
        <title>Giant virus diversity and host interactions through global metagenomics.</title>
        <authorList>
            <person name="Schulz F."/>
            <person name="Roux S."/>
            <person name="Paez-Espino D."/>
            <person name="Jungbluth S."/>
            <person name="Walsh D.A."/>
            <person name="Denef V.J."/>
            <person name="McMahon K.D."/>
            <person name="Konstantinidis K.T."/>
            <person name="Eloe-Fadrosh E.A."/>
            <person name="Kyrpides N.C."/>
            <person name="Woyke T."/>
        </authorList>
    </citation>
    <scope>NUCLEOTIDE SEQUENCE</scope>
    <source>
        <strain evidence="3">GVMAG-M-3300025652-16</strain>
    </source>
</reference>
<accession>A0A6C0IYL4</accession>
<evidence type="ECO:0000256" key="1">
    <source>
        <dbReference type="SAM" id="MobiDB-lite"/>
    </source>
</evidence>
<evidence type="ECO:0000313" key="3">
    <source>
        <dbReference type="EMBL" id="QHT98454.1"/>
    </source>
</evidence>
<organism evidence="3">
    <name type="scientific">viral metagenome</name>
    <dbReference type="NCBI Taxonomy" id="1070528"/>
    <lineage>
        <taxon>unclassified sequences</taxon>
        <taxon>metagenomes</taxon>
        <taxon>organismal metagenomes</taxon>
    </lineage>
</organism>
<proteinExistence type="predicted"/>
<dbReference type="AlphaFoldDB" id="A0A6C0IYL4"/>
<sequence length="106" mass="12164">MDKGDKLPEQITTSEDLIIQEAVKKGEYVKPPDNKAEAMTKLRSERDALIPSTDKYVMRDYPIDDETFKKWKNYRQYLRDLPVMSSPDLDADGNLTGVEWPVVPSS</sequence>
<dbReference type="InterPro" id="IPR031893">
    <property type="entry name" value="Phage_tail_APC"/>
</dbReference>
<name>A0A6C0IYL4_9ZZZZ</name>
<evidence type="ECO:0000259" key="2">
    <source>
        <dbReference type="Pfam" id="PF16778"/>
    </source>
</evidence>
<feature type="domain" description="Phage tail assembly chaperone-like" evidence="2">
    <location>
        <begin position="40"/>
        <end position="104"/>
    </location>
</feature>
<dbReference type="Gene3D" id="6.10.140.1310">
    <property type="match status" value="1"/>
</dbReference>
<protein>
    <recommendedName>
        <fullName evidence="2">Phage tail assembly chaperone-like domain-containing protein</fullName>
    </recommendedName>
</protein>
<feature type="region of interest" description="Disordered" evidence="1">
    <location>
        <begin position="85"/>
        <end position="106"/>
    </location>
</feature>
<dbReference type="Pfam" id="PF16778">
    <property type="entry name" value="Phage_tail_APC"/>
    <property type="match status" value="1"/>
</dbReference>
<dbReference type="EMBL" id="MN740292">
    <property type="protein sequence ID" value="QHT98454.1"/>
    <property type="molecule type" value="Genomic_DNA"/>
</dbReference>